<dbReference type="InterPro" id="IPR003439">
    <property type="entry name" value="ABC_transporter-like_ATP-bd"/>
</dbReference>
<dbReference type="CDD" id="cd03257">
    <property type="entry name" value="ABC_NikE_OppD_transporters"/>
    <property type="match status" value="1"/>
</dbReference>
<dbReference type="PROSITE" id="PS00211">
    <property type="entry name" value="ABC_TRANSPORTER_1"/>
    <property type="match status" value="1"/>
</dbReference>
<dbReference type="GO" id="GO:0015833">
    <property type="term" value="P:peptide transport"/>
    <property type="evidence" value="ECO:0007669"/>
    <property type="project" value="InterPro"/>
</dbReference>
<evidence type="ECO:0000313" key="11">
    <source>
        <dbReference type="Proteomes" id="UP001174909"/>
    </source>
</evidence>
<protein>
    <submittedName>
        <fullName evidence="10">Oligopeptide transport ATP-binding protein AppD</fullName>
    </submittedName>
</protein>
<dbReference type="Pfam" id="PF00005">
    <property type="entry name" value="ABC_tran"/>
    <property type="match status" value="1"/>
</dbReference>
<dbReference type="InterPro" id="IPR003593">
    <property type="entry name" value="AAA+_ATPase"/>
</dbReference>
<comment type="subcellular location">
    <subcellularLocation>
        <location evidence="1">Cell membrane</location>
        <topology evidence="1">Peripheral membrane protein</topology>
    </subcellularLocation>
</comment>
<dbReference type="SUPFAM" id="SSF52540">
    <property type="entry name" value="P-loop containing nucleoside triphosphate hydrolases"/>
    <property type="match status" value="1"/>
</dbReference>
<keyword evidence="5" id="KW-0547">Nucleotide-binding</keyword>
<dbReference type="EMBL" id="CASHTH010000783">
    <property type="protein sequence ID" value="CAI8007550.1"/>
    <property type="molecule type" value="Genomic_DNA"/>
</dbReference>
<gene>
    <name evidence="10" type="ORF">GBAR_LOCUS5263</name>
</gene>
<name>A0AA35R9X1_GEOBA</name>
<evidence type="ECO:0000256" key="6">
    <source>
        <dbReference type="ARBA" id="ARBA00022840"/>
    </source>
</evidence>
<proteinExistence type="predicted"/>
<evidence type="ECO:0000256" key="8">
    <source>
        <dbReference type="ARBA" id="ARBA00023136"/>
    </source>
</evidence>
<keyword evidence="3" id="KW-1003">Cell membrane</keyword>
<evidence type="ECO:0000256" key="1">
    <source>
        <dbReference type="ARBA" id="ARBA00004202"/>
    </source>
</evidence>
<evidence type="ECO:0000256" key="2">
    <source>
        <dbReference type="ARBA" id="ARBA00022448"/>
    </source>
</evidence>
<accession>A0AA35R9X1</accession>
<dbReference type="PANTHER" id="PTHR43297">
    <property type="entry name" value="OLIGOPEPTIDE TRANSPORT ATP-BINDING PROTEIN APPD"/>
    <property type="match status" value="1"/>
</dbReference>
<keyword evidence="2" id="KW-0813">Transport</keyword>
<dbReference type="PANTHER" id="PTHR43297:SF14">
    <property type="entry name" value="ATPASE AAA-TYPE CORE DOMAIN-CONTAINING PROTEIN"/>
    <property type="match status" value="1"/>
</dbReference>
<evidence type="ECO:0000256" key="4">
    <source>
        <dbReference type="ARBA" id="ARBA00022519"/>
    </source>
</evidence>
<dbReference type="InterPro" id="IPR017871">
    <property type="entry name" value="ABC_transporter-like_CS"/>
</dbReference>
<dbReference type="GO" id="GO:0005524">
    <property type="term" value="F:ATP binding"/>
    <property type="evidence" value="ECO:0007669"/>
    <property type="project" value="UniProtKB-KW"/>
</dbReference>
<organism evidence="10 11">
    <name type="scientific">Geodia barretti</name>
    <name type="common">Barrett's horny sponge</name>
    <dbReference type="NCBI Taxonomy" id="519541"/>
    <lineage>
        <taxon>Eukaryota</taxon>
        <taxon>Metazoa</taxon>
        <taxon>Porifera</taxon>
        <taxon>Demospongiae</taxon>
        <taxon>Heteroscleromorpha</taxon>
        <taxon>Tetractinellida</taxon>
        <taxon>Astrophorina</taxon>
        <taxon>Geodiidae</taxon>
        <taxon>Geodia</taxon>
    </lineage>
</organism>
<keyword evidence="8" id="KW-0472">Membrane</keyword>
<evidence type="ECO:0000256" key="7">
    <source>
        <dbReference type="ARBA" id="ARBA00022967"/>
    </source>
</evidence>
<reference evidence="10" key="1">
    <citation type="submission" date="2023-03" db="EMBL/GenBank/DDBJ databases">
        <authorList>
            <person name="Steffen K."/>
            <person name="Cardenas P."/>
        </authorList>
    </citation>
    <scope>NUCLEOTIDE SEQUENCE</scope>
</reference>
<dbReference type="GO" id="GO:0016887">
    <property type="term" value="F:ATP hydrolysis activity"/>
    <property type="evidence" value="ECO:0007669"/>
    <property type="project" value="InterPro"/>
</dbReference>
<keyword evidence="7" id="KW-1278">Translocase</keyword>
<dbReference type="PROSITE" id="PS50893">
    <property type="entry name" value="ABC_TRANSPORTER_2"/>
    <property type="match status" value="1"/>
</dbReference>
<keyword evidence="11" id="KW-1185">Reference proteome</keyword>
<dbReference type="SMART" id="SM00382">
    <property type="entry name" value="AAA"/>
    <property type="match status" value="1"/>
</dbReference>
<dbReference type="InterPro" id="IPR013563">
    <property type="entry name" value="Oligopep_ABC_C"/>
</dbReference>
<dbReference type="Proteomes" id="UP001174909">
    <property type="component" value="Unassembled WGS sequence"/>
</dbReference>
<evidence type="ECO:0000256" key="5">
    <source>
        <dbReference type="ARBA" id="ARBA00022741"/>
    </source>
</evidence>
<dbReference type="FunFam" id="3.40.50.300:FF:000016">
    <property type="entry name" value="Oligopeptide ABC transporter ATP-binding component"/>
    <property type="match status" value="1"/>
</dbReference>
<dbReference type="AlphaFoldDB" id="A0AA35R9X1"/>
<dbReference type="NCBIfam" id="TIGR01727">
    <property type="entry name" value="oligo_HPY"/>
    <property type="match status" value="1"/>
</dbReference>
<dbReference type="GO" id="GO:0005886">
    <property type="term" value="C:plasma membrane"/>
    <property type="evidence" value="ECO:0007669"/>
    <property type="project" value="UniProtKB-SubCell"/>
</dbReference>
<comment type="caution">
    <text evidence="10">The sequence shown here is derived from an EMBL/GenBank/DDBJ whole genome shotgun (WGS) entry which is preliminary data.</text>
</comment>
<evidence type="ECO:0000259" key="9">
    <source>
        <dbReference type="PROSITE" id="PS50893"/>
    </source>
</evidence>
<keyword evidence="6 10" id="KW-0067">ATP-binding</keyword>
<dbReference type="InterPro" id="IPR027417">
    <property type="entry name" value="P-loop_NTPase"/>
</dbReference>
<feature type="domain" description="ABC transporter" evidence="9">
    <location>
        <begin position="26"/>
        <end position="283"/>
    </location>
</feature>
<keyword evidence="4" id="KW-0997">Cell inner membrane</keyword>
<dbReference type="InterPro" id="IPR050388">
    <property type="entry name" value="ABC_Ni/Peptide_Import"/>
</dbReference>
<sequence length="352" mass="38630">MTTETTAPTTDNVQSKATAKDAILSVRGLETHFFTDEGVVRAVDGVDFDIQPGSTMGIVGESGCGKSITAKSILQIVEAPGRIINGEINYNPRPAANSTTDILSLGSNSAEMRSIRGGEISMIFQEPMTSFSTMHTFGNQIDETLRLHTNLSKAERFDLAVDWLARVGIPNPVQRMHEYPFRFSGGQLQRAMIAMAMCTNPRVLIADEPTTALDVTTQAQILDLLQRMQEENDMAILFITHDLGVISEIADDVTVMYLGKVVESGPVFSFFDEPKHPYSKALLTSIPSMFTSSRERLPSISGSIPHPQDRPIGCPFHPRCQSFMEGTCDANEPKLISVNEEQEVSCFLYEGS</sequence>
<dbReference type="Pfam" id="PF08352">
    <property type="entry name" value="oligo_HPY"/>
    <property type="match status" value="1"/>
</dbReference>
<evidence type="ECO:0000256" key="3">
    <source>
        <dbReference type="ARBA" id="ARBA00022475"/>
    </source>
</evidence>
<evidence type="ECO:0000313" key="10">
    <source>
        <dbReference type="EMBL" id="CAI8007550.1"/>
    </source>
</evidence>
<dbReference type="Gene3D" id="3.40.50.300">
    <property type="entry name" value="P-loop containing nucleotide triphosphate hydrolases"/>
    <property type="match status" value="1"/>
</dbReference>